<dbReference type="EMBL" id="JAROCC010000020">
    <property type="protein sequence ID" value="MDN4609105.1"/>
    <property type="molecule type" value="Genomic_DNA"/>
</dbReference>
<evidence type="ECO:0000313" key="2">
    <source>
        <dbReference type="Proteomes" id="UP001175097"/>
    </source>
</evidence>
<proteinExistence type="predicted"/>
<evidence type="ECO:0000313" key="1">
    <source>
        <dbReference type="EMBL" id="MDN4609105.1"/>
    </source>
</evidence>
<organism evidence="1 2">
    <name type="scientific">Sporosarcina highlanderae</name>
    <dbReference type="NCBI Taxonomy" id="3035916"/>
    <lineage>
        <taxon>Bacteria</taxon>
        <taxon>Bacillati</taxon>
        <taxon>Bacillota</taxon>
        <taxon>Bacilli</taxon>
        <taxon>Bacillales</taxon>
        <taxon>Caryophanaceae</taxon>
        <taxon>Sporosarcina</taxon>
    </lineage>
</organism>
<gene>
    <name evidence="1" type="ORF">P5G49_16710</name>
</gene>
<dbReference type="RefSeq" id="WP_301245679.1">
    <property type="nucleotide sequence ID" value="NZ_JAROCC010000020.1"/>
</dbReference>
<protein>
    <submittedName>
        <fullName evidence="1">Uncharacterized protein</fullName>
    </submittedName>
</protein>
<dbReference type="Proteomes" id="UP001175097">
    <property type="component" value="Unassembled WGS sequence"/>
</dbReference>
<name>A0ABT8JVD2_9BACL</name>
<reference evidence="1" key="1">
    <citation type="submission" date="2023-03" db="EMBL/GenBank/DDBJ databases">
        <title>MT1 and MT2 Draft Genomes of Novel Species.</title>
        <authorList>
            <person name="Venkateswaran K."/>
        </authorList>
    </citation>
    <scope>NUCLEOTIDE SEQUENCE</scope>
    <source>
        <strain evidence="1">F6_3S_P_2</strain>
    </source>
</reference>
<comment type="caution">
    <text evidence="1">The sequence shown here is derived from an EMBL/GenBank/DDBJ whole genome shotgun (WGS) entry which is preliminary data.</text>
</comment>
<keyword evidence="2" id="KW-1185">Reference proteome</keyword>
<sequence>MRLNLTIGECSLIYSSLKSEHRHLIGLQSEEKWVVERITEIEDLIGKLDSV</sequence>
<accession>A0ABT8JVD2</accession>